<dbReference type="PROSITE" id="PS51419">
    <property type="entry name" value="RAB"/>
    <property type="match status" value="1"/>
</dbReference>
<evidence type="ECO:0000256" key="5">
    <source>
        <dbReference type="ARBA" id="ARBA00022989"/>
    </source>
</evidence>
<comment type="similarity">
    <text evidence="2">Belongs to the small GTPase superfamily. Rab family.</text>
</comment>
<dbReference type="OrthoDB" id="9989112at2759"/>
<keyword evidence="4" id="KW-0547">Nucleotide-binding</keyword>
<dbReference type="SMART" id="SM00174">
    <property type="entry name" value="RHO"/>
    <property type="match status" value="1"/>
</dbReference>
<evidence type="ECO:0000313" key="11">
    <source>
        <dbReference type="EMBL" id="OQV14295.1"/>
    </source>
</evidence>
<dbReference type="InterPro" id="IPR001806">
    <property type="entry name" value="Small_GTPase"/>
</dbReference>
<dbReference type="GO" id="GO:0003924">
    <property type="term" value="F:GTPase activity"/>
    <property type="evidence" value="ECO:0007669"/>
    <property type="project" value="InterPro"/>
</dbReference>
<dbReference type="PRINTS" id="PR00449">
    <property type="entry name" value="RASTRNSFRMNG"/>
</dbReference>
<evidence type="ECO:0000256" key="1">
    <source>
        <dbReference type="ARBA" id="ARBA00004370"/>
    </source>
</evidence>
<dbReference type="InterPro" id="IPR028082">
    <property type="entry name" value="Peripla_BP_I"/>
</dbReference>
<dbReference type="GO" id="GO:0016020">
    <property type="term" value="C:membrane"/>
    <property type="evidence" value="ECO:0007669"/>
    <property type="project" value="UniProtKB-SubCell"/>
</dbReference>
<dbReference type="InterPro" id="IPR005225">
    <property type="entry name" value="Small_GTP-bd"/>
</dbReference>
<keyword evidence="8" id="KW-0449">Lipoprotein</keyword>
<dbReference type="SMART" id="SM00173">
    <property type="entry name" value="RAS"/>
    <property type="match status" value="1"/>
</dbReference>
<dbReference type="AlphaFoldDB" id="A0A1W0WGH2"/>
<gene>
    <name evidence="11" type="ORF">BV898_11530</name>
</gene>
<dbReference type="SUPFAM" id="SSF53822">
    <property type="entry name" value="Periplasmic binding protein-like I"/>
    <property type="match status" value="1"/>
</dbReference>
<keyword evidence="7" id="KW-0472">Membrane</keyword>
<proteinExistence type="inferred from homology"/>
<dbReference type="SUPFAM" id="SSF52540">
    <property type="entry name" value="P-loop containing nucleoside triphosphate hydrolases"/>
    <property type="match status" value="1"/>
</dbReference>
<comment type="caution">
    <text evidence="11">The sequence shown here is derived from an EMBL/GenBank/DDBJ whole genome shotgun (WGS) entry which is preliminary data.</text>
</comment>
<dbReference type="Pfam" id="PF01094">
    <property type="entry name" value="ANF_receptor"/>
    <property type="match status" value="1"/>
</dbReference>
<dbReference type="GO" id="GO:0005525">
    <property type="term" value="F:GTP binding"/>
    <property type="evidence" value="ECO:0007669"/>
    <property type="project" value="UniProtKB-KW"/>
</dbReference>
<dbReference type="NCBIfam" id="TIGR00231">
    <property type="entry name" value="small_GTP"/>
    <property type="match status" value="1"/>
</dbReference>
<accession>A0A1W0WGH2</accession>
<keyword evidence="6" id="KW-0342">GTP-binding</keyword>
<dbReference type="EMBL" id="MTYJ01000107">
    <property type="protein sequence ID" value="OQV14295.1"/>
    <property type="molecule type" value="Genomic_DNA"/>
</dbReference>
<dbReference type="PROSITE" id="PS51421">
    <property type="entry name" value="RAS"/>
    <property type="match status" value="1"/>
</dbReference>
<comment type="subcellular location">
    <subcellularLocation>
        <location evidence="1">Membrane</location>
    </subcellularLocation>
</comment>
<dbReference type="PANTHER" id="PTHR47980">
    <property type="entry name" value="LD44762P"/>
    <property type="match status" value="1"/>
</dbReference>
<evidence type="ECO:0000259" key="10">
    <source>
        <dbReference type="Pfam" id="PF01094"/>
    </source>
</evidence>
<organism evidence="11 12">
    <name type="scientific">Hypsibius exemplaris</name>
    <name type="common">Freshwater tardigrade</name>
    <dbReference type="NCBI Taxonomy" id="2072580"/>
    <lineage>
        <taxon>Eukaryota</taxon>
        <taxon>Metazoa</taxon>
        <taxon>Ecdysozoa</taxon>
        <taxon>Tardigrada</taxon>
        <taxon>Eutardigrada</taxon>
        <taxon>Parachela</taxon>
        <taxon>Hypsibioidea</taxon>
        <taxon>Hypsibiidae</taxon>
        <taxon>Hypsibius</taxon>
    </lineage>
</organism>
<keyword evidence="5" id="KW-1133">Transmembrane helix</keyword>
<name>A0A1W0WGH2_HYPEX</name>
<dbReference type="Pfam" id="PF00071">
    <property type="entry name" value="Ras"/>
    <property type="match status" value="1"/>
</dbReference>
<evidence type="ECO:0000256" key="4">
    <source>
        <dbReference type="ARBA" id="ARBA00022741"/>
    </source>
</evidence>
<reference evidence="12" key="1">
    <citation type="submission" date="2017-01" db="EMBL/GenBank/DDBJ databases">
        <title>Comparative genomics of anhydrobiosis in the tardigrade Hypsibius dujardini.</title>
        <authorList>
            <person name="Yoshida Y."/>
            <person name="Koutsovoulos G."/>
            <person name="Laetsch D."/>
            <person name="Stevens L."/>
            <person name="Kumar S."/>
            <person name="Horikawa D."/>
            <person name="Ishino K."/>
            <person name="Komine S."/>
            <person name="Tomita M."/>
            <person name="Blaxter M."/>
            <person name="Arakawa K."/>
        </authorList>
    </citation>
    <scope>NUCLEOTIDE SEQUENCE [LARGE SCALE GENOMIC DNA]</scope>
    <source>
        <strain evidence="12">Z151</strain>
    </source>
</reference>
<dbReference type="SMART" id="SM00176">
    <property type="entry name" value="RAN"/>
    <property type="match status" value="1"/>
</dbReference>
<dbReference type="SMART" id="SM00175">
    <property type="entry name" value="RAB"/>
    <property type="match status" value="1"/>
</dbReference>
<protein>
    <submittedName>
        <fullName evidence="11">Ras-related protein Rab-27A</fullName>
    </submittedName>
</protein>
<dbReference type="InterPro" id="IPR027417">
    <property type="entry name" value="P-loop_NTPase"/>
</dbReference>
<evidence type="ECO:0000313" key="12">
    <source>
        <dbReference type="Proteomes" id="UP000192578"/>
    </source>
</evidence>
<dbReference type="Gene3D" id="3.40.50.2300">
    <property type="match status" value="1"/>
</dbReference>
<dbReference type="FunFam" id="3.40.50.300:FF:001149">
    <property type="entry name" value="Rab40, isoform A"/>
    <property type="match status" value="1"/>
</dbReference>
<evidence type="ECO:0000256" key="2">
    <source>
        <dbReference type="ARBA" id="ARBA00006270"/>
    </source>
</evidence>
<keyword evidence="12" id="KW-1185">Reference proteome</keyword>
<dbReference type="InterPro" id="IPR050305">
    <property type="entry name" value="Small_GTPase_Rab"/>
</dbReference>
<dbReference type="InterPro" id="IPR001828">
    <property type="entry name" value="ANF_lig-bd_rcpt"/>
</dbReference>
<evidence type="ECO:0000256" key="6">
    <source>
        <dbReference type="ARBA" id="ARBA00023134"/>
    </source>
</evidence>
<evidence type="ECO:0000256" key="7">
    <source>
        <dbReference type="ARBA" id="ARBA00023136"/>
    </source>
</evidence>
<dbReference type="PROSITE" id="PS51420">
    <property type="entry name" value="RHO"/>
    <property type="match status" value="1"/>
</dbReference>
<feature type="domain" description="Receptor ligand binding region" evidence="10">
    <location>
        <begin position="94"/>
        <end position="351"/>
    </location>
</feature>
<evidence type="ECO:0000256" key="8">
    <source>
        <dbReference type="ARBA" id="ARBA00023288"/>
    </source>
</evidence>
<keyword evidence="9" id="KW-0636">Prenylation</keyword>
<evidence type="ECO:0000256" key="9">
    <source>
        <dbReference type="ARBA" id="ARBA00023289"/>
    </source>
</evidence>
<dbReference type="Proteomes" id="UP000192578">
    <property type="component" value="Unassembled WGS sequence"/>
</dbReference>
<keyword evidence="3" id="KW-0812">Transmembrane</keyword>
<sequence>MTVVTLTVHAAAPVNVEIISQLPYDFGMGTALVRTGSALALAVEEANIRFAPFLNLSLRLMYNASDRNCEEVSDQAIQTFAEYYYRKTKPESVYAMIVSQWDWLMFNNAVTTDEYLDSDINPTGMSIGGTFRGYADFTLRLLMRHRWSHITVLLQGKSFSIFYNFLASSLMRQAKEFAGRFDFDMNLYSFNPTDESMLAALEYVKQRSRVVVILGPAATGLKMLLMAESAGLSNGEYAFVIVQPQQQGLYGKASGFNDPPIANLAAFRSFLYVTFKPSRANMTEVNLKLVQRSKALYNVTFTPGTQAHGSGWSGRHLAERMSNRNFTLTLGDVYINEQGAMTLDLDVFAFNITTKAMQVINPWDPTYSLTVNWATKNGHPPADIPTCGFSGLEGDCARNSDLIKFLTAHPTQHNTHSSMGVQDQVVGQETIIATKSPSIAVADNNKSCSTVVAVPMAAGSGSTTDYDYLVKLLALGDSGVGKTSFLCQYTDGVFQSRFVSTVGIDFREKRVIYRSPDNAARSHRVHLQLWDTAGQERFRSLTTAFFRDAMGFLLLFDVSNEDSFTHVRSWMEQLRTHAATETPDIVLCGNKADLESRRKVSEARAREFAKLHGMPYFETSAASGQNVSACVDKLLELVMVRMDQAVDKNRKAGTARHKTIRPHITLQDSLEPPDTKRTGCGGWC</sequence>
<evidence type="ECO:0000256" key="3">
    <source>
        <dbReference type="ARBA" id="ARBA00022692"/>
    </source>
</evidence>
<dbReference type="Gene3D" id="3.40.50.300">
    <property type="entry name" value="P-loop containing nucleotide triphosphate hydrolases"/>
    <property type="match status" value="1"/>
</dbReference>